<dbReference type="PANTHER" id="PTHR44835">
    <property type="entry name" value="UDP-N-ACETYLGLUCOSAMINE--PEPTIDE N-ACETYLGLUCOSAMINYLTRANSFERASE SPINDLY-RELATED"/>
    <property type="match status" value="1"/>
</dbReference>
<feature type="repeat" description="TPR" evidence="8">
    <location>
        <begin position="174"/>
        <end position="207"/>
    </location>
</feature>
<comment type="caution">
    <text evidence="10">The sequence shown here is derived from an EMBL/GenBank/DDBJ whole genome shotgun (WGS) entry which is preliminary data.</text>
</comment>
<feature type="repeat" description="TPR" evidence="8">
    <location>
        <begin position="140"/>
        <end position="173"/>
    </location>
</feature>
<dbReference type="InterPro" id="IPR029489">
    <property type="entry name" value="OGT/SEC/SPY_C"/>
</dbReference>
<evidence type="ECO:0000259" key="9">
    <source>
        <dbReference type="Pfam" id="PF13844"/>
    </source>
</evidence>
<name>A0ABS5UAN1_9BACT</name>
<dbReference type="RefSeq" id="WP_214299997.1">
    <property type="nucleotide sequence ID" value="NZ_JAHDYS010000012.1"/>
</dbReference>
<accession>A0ABS5UAN1</accession>
<evidence type="ECO:0000313" key="10">
    <source>
        <dbReference type="EMBL" id="MBT1072719.1"/>
    </source>
</evidence>
<dbReference type="InterPro" id="IPR019734">
    <property type="entry name" value="TPR_rpt"/>
</dbReference>
<comment type="pathway">
    <text evidence="1">Protein modification; protein glycosylation.</text>
</comment>
<dbReference type="SUPFAM" id="SSF48452">
    <property type="entry name" value="TPR-like"/>
    <property type="match status" value="1"/>
</dbReference>
<feature type="domain" description="O-GlcNAc transferase C-terminal" evidence="9">
    <location>
        <begin position="254"/>
        <end position="404"/>
    </location>
</feature>
<dbReference type="Gene3D" id="3.40.50.11380">
    <property type="match status" value="1"/>
</dbReference>
<dbReference type="PROSITE" id="PS50293">
    <property type="entry name" value="TPR_REGION"/>
    <property type="match status" value="3"/>
</dbReference>
<gene>
    <name evidence="10" type="ORF">KJB30_13055</name>
</gene>
<evidence type="ECO:0000256" key="7">
    <source>
        <dbReference type="ARBA" id="ARBA00022803"/>
    </source>
</evidence>
<dbReference type="EC" id="2.4.1.255" evidence="3"/>
<proteinExistence type="inferred from homology"/>
<feature type="repeat" description="TPR" evidence="8">
    <location>
        <begin position="106"/>
        <end position="139"/>
    </location>
</feature>
<comment type="similarity">
    <text evidence="2">Belongs to the glycosyltransferase 41 family. O-GlcNAc transferase subfamily.</text>
</comment>
<evidence type="ECO:0000256" key="8">
    <source>
        <dbReference type="PROSITE-ProRule" id="PRU00339"/>
    </source>
</evidence>
<keyword evidence="5" id="KW-0808">Transferase</keyword>
<keyword evidence="4" id="KW-0328">Glycosyltransferase</keyword>
<evidence type="ECO:0000256" key="3">
    <source>
        <dbReference type="ARBA" id="ARBA00011970"/>
    </source>
</evidence>
<dbReference type="Pfam" id="PF13844">
    <property type="entry name" value="Glyco_transf_41"/>
    <property type="match status" value="2"/>
</dbReference>
<evidence type="ECO:0000256" key="1">
    <source>
        <dbReference type="ARBA" id="ARBA00004922"/>
    </source>
</evidence>
<dbReference type="Gene3D" id="3.40.50.2000">
    <property type="entry name" value="Glycogen Phosphorylase B"/>
    <property type="match status" value="1"/>
</dbReference>
<evidence type="ECO:0000256" key="5">
    <source>
        <dbReference type="ARBA" id="ARBA00022679"/>
    </source>
</evidence>
<dbReference type="InterPro" id="IPR011990">
    <property type="entry name" value="TPR-like_helical_dom_sf"/>
</dbReference>
<dbReference type="Gene3D" id="1.25.40.10">
    <property type="entry name" value="Tetratricopeptide repeat domain"/>
    <property type="match status" value="3"/>
</dbReference>
<reference evidence="10 11" key="1">
    <citation type="submission" date="2021-05" db="EMBL/GenBank/DDBJ databases">
        <title>The draft genome of Geobacter chapellei DSM 13688.</title>
        <authorList>
            <person name="Xu Z."/>
            <person name="Masuda Y."/>
            <person name="Itoh H."/>
            <person name="Senoo K."/>
        </authorList>
    </citation>
    <scope>NUCLEOTIDE SEQUENCE [LARGE SCALE GENOMIC DNA]</scope>
    <source>
        <strain evidence="10 11">DSM 13688</strain>
    </source>
</reference>
<sequence>MSSCEIKISSAIRLHQAGQYEKAEAIYRDVLVAEPDNFDALHLLGVLASQVGRPDEALELLGRAVQKHKAQPTALISLGNTLTSLGRYDEAVKNYRHALDIEPNCAGTHYNLGNVLHFLDRNDEAVACYRKALNIKPDYTDVYNHLGNVFRKLGRLLEAEENFRRALELNPNAPGVHNNLGNILMDLGRLDEAESSFRRALELRPDYYDAHSNLLLLQTYSVHHDGDSHLELARSYGCMVGRRAAEKFTSWTCEQPPERLRVGLVSGDLNNHPVGYFLENVLAQLNTSRIELLAYATQRTCDDLTARIMPSFTEWRQLQGLDDRAAAHLIHGDGVHILIDLAGHTAHNRLPVFAWKPAPIQVCWLGYGSTTGVAEIDYILGNPYSTPTKDAHRFTETIWQMPETSLCFSLPNVNLEVAPLPALSNGFVTFGCFNNLAKLNDEVVGVWARILKAVPNSRLFLKNKQLGESAVCRSVIERFAARGVSGERLLLEGRSPRAEYLKAYSRVDIVLDPFPFPGGTTTVEGLWMGVPFITRQGNRLISHQGEMIAHNCELLSGWIAKDDDEYVAKVLNFSSDMEYLKGLRAILRRHLLLSPLFNASRFALNLDAALWEMWERFET</sequence>
<protein>
    <recommendedName>
        <fullName evidence="3">protein O-GlcNAc transferase</fullName>
        <ecNumber evidence="3">2.4.1.255</ecNumber>
    </recommendedName>
</protein>
<organism evidence="10 11">
    <name type="scientific">Pelotalea chapellei</name>
    <dbReference type="NCBI Taxonomy" id="44671"/>
    <lineage>
        <taxon>Bacteria</taxon>
        <taxon>Pseudomonadati</taxon>
        <taxon>Thermodesulfobacteriota</taxon>
        <taxon>Desulfuromonadia</taxon>
        <taxon>Geobacterales</taxon>
        <taxon>Geobacteraceae</taxon>
        <taxon>Pelotalea</taxon>
    </lineage>
</organism>
<dbReference type="Pfam" id="PF13432">
    <property type="entry name" value="TPR_16"/>
    <property type="match status" value="1"/>
</dbReference>
<evidence type="ECO:0000256" key="2">
    <source>
        <dbReference type="ARBA" id="ARBA00005386"/>
    </source>
</evidence>
<feature type="repeat" description="TPR" evidence="8">
    <location>
        <begin position="72"/>
        <end position="105"/>
    </location>
</feature>
<feature type="domain" description="O-GlcNAc transferase C-terminal" evidence="9">
    <location>
        <begin position="423"/>
        <end position="605"/>
    </location>
</feature>
<keyword evidence="7 8" id="KW-0802">TPR repeat</keyword>
<dbReference type="Pfam" id="PF14559">
    <property type="entry name" value="TPR_19"/>
    <property type="match status" value="1"/>
</dbReference>
<dbReference type="EMBL" id="JAHDYS010000012">
    <property type="protein sequence ID" value="MBT1072719.1"/>
    <property type="molecule type" value="Genomic_DNA"/>
</dbReference>
<dbReference type="InterPro" id="IPR051939">
    <property type="entry name" value="Glycosyltr_41/O-GlcNAc_trsf"/>
</dbReference>
<dbReference type="Pfam" id="PF13414">
    <property type="entry name" value="TPR_11"/>
    <property type="match status" value="1"/>
</dbReference>
<evidence type="ECO:0000313" key="11">
    <source>
        <dbReference type="Proteomes" id="UP000784128"/>
    </source>
</evidence>
<evidence type="ECO:0000256" key="6">
    <source>
        <dbReference type="ARBA" id="ARBA00022737"/>
    </source>
</evidence>
<dbReference type="PROSITE" id="PS50005">
    <property type="entry name" value="TPR"/>
    <property type="match status" value="4"/>
</dbReference>
<keyword evidence="6" id="KW-0677">Repeat</keyword>
<dbReference type="SMART" id="SM00028">
    <property type="entry name" value="TPR"/>
    <property type="match status" value="6"/>
</dbReference>
<dbReference type="Proteomes" id="UP000784128">
    <property type="component" value="Unassembled WGS sequence"/>
</dbReference>
<keyword evidence="11" id="KW-1185">Reference proteome</keyword>
<evidence type="ECO:0000256" key="4">
    <source>
        <dbReference type="ARBA" id="ARBA00022676"/>
    </source>
</evidence>
<dbReference type="PANTHER" id="PTHR44835:SF1">
    <property type="entry name" value="PROTEIN O-GLCNAC TRANSFERASE"/>
    <property type="match status" value="1"/>
</dbReference>